<comment type="subcellular location">
    <subcellularLocation>
        <location evidence="1 7">Cell membrane</location>
        <topology evidence="1 7">Multi-pass membrane protein</topology>
    </subcellularLocation>
</comment>
<keyword evidence="5 7" id="KW-1133">Transmembrane helix</keyword>
<evidence type="ECO:0000313" key="8">
    <source>
        <dbReference type="EMBL" id="QHJ00012.1"/>
    </source>
</evidence>
<dbReference type="RefSeq" id="WP_160553822.1">
    <property type="nucleotide sequence ID" value="NZ_CP047650.1"/>
</dbReference>
<dbReference type="PANTHER" id="PTHR30065:SF1">
    <property type="entry name" value="SURFACE PRESENTATION OF ANTIGENS PROTEIN SPAR"/>
    <property type="match status" value="1"/>
</dbReference>
<comment type="caution">
    <text evidence="7">Lacks conserved residue(s) required for the propagation of feature annotation.</text>
</comment>
<dbReference type="KEGG" id="xyk:GT347_19710"/>
<comment type="similarity">
    <text evidence="2 7">Belongs to the FliR/MopE/SpaR family.</text>
</comment>
<evidence type="ECO:0000256" key="3">
    <source>
        <dbReference type="ARBA" id="ARBA00022475"/>
    </source>
</evidence>
<dbReference type="InterPro" id="IPR002010">
    <property type="entry name" value="T3SS_IM_R"/>
</dbReference>
<gene>
    <name evidence="8" type="ORF">GT347_19710</name>
</gene>
<name>A0A857JA51_9BURK</name>
<reference evidence="8 9" key="1">
    <citation type="submission" date="2020-01" db="EMBL/GenBank/DDBJ databases">
        <title>Genome sequencing of strain KACC 21265.</title>
        <authorList>
            <person name="Heo J."/>
            <person name="Kim S.-J."/>
            <person name="Kim J.-S."/>
            <person name="Hong S.-B."/>
            <person name="Kwon S.-W."/>
        </authorList>
    </citation>
    <scope>NUCLEOTIDE SEQUENCE [LARGE SCALE GENOMIC DNA]</scope>
    <source>
        <strain evidence="8 9">KACC 21265</strain>
    </source>
</reference>
<dbReference type="Pfam" id="PF01311">
    <property type="entry name" value="Bac_export_1"/>
    <property type="match status" value="1"/>
</dbReference>
<evidence type="ECO:0000256" key="7">
    <source>
        <dbReference type="RuleBase" id="RU362072"/>
    </source>
</evidence>
<dbReference type="AlphaFoldDB" id="A0A857JA51"/>
<organism evidence="8 9">
    <name type="scientific">Xylophilus rhododendri</name>
    <dbReference type="NCBI Taxonomy" id="2697032"/>
    <lineage>
        <taxon>Bacteria</taxon>
        <taxon>Pseudomonadati</taxon>
        <taxon>Pseudomonadota</taxon>
        <taxon>Betaproteobacteria</taxon>
        <taxon>Burkholderiales</taxon>
        <taxon>Xylophilus</taxon>
    </lineage>
</organism>
<keyword evidence="4 7" id="KW-0812">Transmembrane</keyword>
<evidence type="ECO:0000256" key="4">
    <source>
        <dbReference type="ARBA" id="ARBA00022692"/>
    </source>
</evidence>
<accession>A0A857JA51</accession>
<proteinExistence type="inferred from homology"/>
<dbReference type="Proteomes" id="UP000464787">
    <property type="component" value="Chromosome"/>
</dbReference>
<feature type="transmembrane region" description="Helical" evidence="7">
    <location>
        <begin position="197"/>
        <end position="215"/>
    </location>
</feature>
<keyword evidence="3 7" id="KW-1003">Cell membrane</keyword>
<dbReference type="PRINTS" id="PR00953">
    <property type="entry name" value="TYPE3IMRPROT"/>
</dbReference>
<dbReference type="NCBIfam" id="TIGR01401">
    <property type="entry name" value="fliR_like_III"/>
    <property type="match status" value="1"/>
</dbReference>
<keyword evidence="9" id="KW-1185">Reference proteome</keyword>
<evidence type="ECO:0000313" key="9">
    <source>
        <dbReference type="Proteomes" id="UP000464787"/>
    </source>
</evidence>
<evidence type="ECO:0000256" key="2">
    <source>
        <dbReference type="ARBA" id="ARBA00009772"/>
    </source>
</evidence>
<protein>
    <submittedName>
        <fullName evidence="8">EscT/YscT/HrcT family type III secretion system export apparatus protein</fullName>
    </submittedName>
</protein>
<dbReference type="GO" id="GO:0006605">
    <property type="term" value="P:protein targeting"/>
    <property type="evidence" value="ECO:0007669"/>
    <property type="project" value="UniProtKB-UniRule"/>
</dbReference>
<evidence type="ECO:0000256" key="6">
    <source>
        <dbReference type="ARBA" id="ARBA00023136"/>
    </source>
</evidence>
<feature type="transmembrane region" description="Helical" evidence="7">
    <location>
        <begin position="133"/>
        <end position="155"/>
    </location>
</feature>
<feature type="transmembrane region" description="Helical" evidence="7">
    <location>
        <begin position="227"/>
        <end position="245"/>
    </location>
</feature>
<evidence type="ECO:0000256" key="5">
    <source>
        <dbReference type="ARBA" id="ARBA00022989"/>
    </source>
</evidence>
<dbReference type="GO" id="GO:0005886">
    <property type="term" value="C:plasma membrane"/>
    <property type="evidence" value="ECO:0007669"/>
    <property type="project" value="UniProtKB-SubCell"/>
</dbReference>
<dbReference type="PANTHER" id="PTHR30065">
    <property type="entry name" value="FLAGELLAR BIOSYNTHETIC PROTEIN FLIR"/>
    <property type="match status" value="1"/>
</dbReference>
<feature type="transmembrane region" description="Helical" evidence="7">
    <location>
        <begin position="78"/>
        <end position="100"/>
    </location>
</feature>
<evidence type="ECO:0000256" key="1">
    <source>
        <dbReference type="ARBA" id="ARBA00004651"/>
    </source>
</evidence>
<keyword evidence="6 7" id="KW-0472">Membrane</keyword>
<dbReference type="EMBL" id="CP047650">
    <property type="protein sequence ID" value="QHJ00012.1"/>
    <property type="molecule type" value="Genomic_DNA"/>
</dbReference>
<dbReference type="InterPro" id="IPR006304">
    <property type="entry name" value="T3SS_SpaR/YscT"/>
</dbReference>
<sequence length="267" mass="28701">MMASMFDVPRQIPLWGALWMLFFIRPAVAFVVLPATSEPAMTATTRHLLCVSFAAHVAMGASPATLEALATPQFLATVAVREALIGFTIGFAAGQGFWVAQSVGALVDNLAGYNNVQLINPSSPEQNTPVSDVMLQMFVAVFWTSGGMLLLLGVIGETYRWWPVLDPLPQWPAVPEALAGIGLTHLMRMVVSLSMPILFLLAFVDVGMGLVARAAKNADTSPLATPLKSAVALLAMVLFSSVFLADIRHYLSLAELPAVLARWHSLR</sequence>